<reference evidence="1 2" key="1">
    <citation type="submission" date="2024-02" db="EMBL/GenBank/DDBJ databases">
        <title>de novo genome assembly of Solanum bulbocastanum strain 11H21.</title>
        <authorList>
            <person name="Hosaka A.J."/>
        </authorList>
    </citation>
    <scope>NUCLEOTIDE SEQUENCE [LARGE SCALE GENOMIC DNA]</scope>
    <source>
        <tissue evidence="1">Young leaves</tissue>
    </source>
</reference>
<evidence type="ECO:0000313" key="2">
    <source>
        <dbReference type="Proteomes" id="UP001371456"/>
    </source>
</evidence>
<organism evidence="1 2">
    <name type="scientific">Solanum bulbocastanum</name>
    <name type="common">Wild potato</name>
    <dbReference type="NCBI Taxonomy" id="147425"/>
    <lineage>
        <taxon>Eukaryota</taxon>
        <taxon>Viridiplantae</taxon>
        <taxon>Streptophyta</taxon>
        <taxon>Embryophyta</taxon>
        <taxon>Tracheophyta</taxon>
        <taxon>Spermatophyta</taxon>
        <taxon>Magnoliopsida</taxon>
        <taxon>eudicotyledons</taxon>
        <taxon>Gunneridae</taxon>
        <taxon>Pentapetalae</taxon>
        <taxon>asterids</taxon>
        <taxon>lamiids</taxon>
        <taxon>Solanales</taxon>
        <taxon>Solanaceae</taxon>
        <taxon>Solanoideae</taxon>
        <taxon>Solaneae</taxon>
        <taxon>Solanum</taxon>
    </lineage>
</organism>
<dbReference type="Proteomes" id="UP001371456">
    <property type="component" value="Unassembled WGS sequence"/>
</dbReference>
<evidence type="ECO:0000313" key="1">
    <source>
        <dbReference type="EMBL" id="KAK6796175.1"/>
    </source>
</evidence>
<proteinExistence type="predicted"/>
<dbReference type="EMBL" id="JBANQN010000002">
    <property type="protein sequence ID" value="KAK6796175.1"/>
    <property type="molecule type" value="Genomic_DNA"/>
</dbReference>
<name>A0AAN8TY52_SOLBU</name>
<dbReference type="AlphaFoldDB" id="A0AAN8TY52"/>
<keyword evidence="2" id="KW-1185">Reference proteome</keyword>
<accession>A0AAN8TY52</accession>
<gene>
    <name evidence="1" type="ORF">RDI58_003876</name>
</gene>
<comment type="caution">
    <text evidence="1">The sequence shown here is derived from an EMBL/GenBank/DDBJ whole genome shotgun (WGS) entry which is preliminary data.</text>
</comment>
<sequence length="79" mass="9501">MMIQVLPVIICWELWKTRCACKHGNQTRFYTRRMEQQILWHFRAATGKAYPNLKLDYPWVQICDTVVRLRPKSISNGQY</sequence>
<protein>
    <submittedName>
        <fullName evidence="1">Uncharacterized protein</fullName>
    </submittedName>
</protein>